<evidence type="ECO:0000313" key="3">
    <source>
        <dbReference type="Proteomes" id="UP000017836"/>
    </source>
</evidence>
<protein>
    <submittedName>
        <fullName evidence="2">Uncharacterized protein</fullName>
    </submittedName>
</protein>
<evidence type="ECO:0000313" key="2">
    <source>
        <dbReference type="EMBL" id="ERN10828.1"/>
    </source>
</evidence>
<feature type="non-terminal residue" evidence="2">
    <location>
        <position position="106"/>
    </location>
</feature>
<reference evidence="3" key="1">
    <citation type="journal article" date="2013" name="Science">
        <title>The Amborella genome and the evolution of flowering plants.</title>
        <authorList>
            <consortium name="Amborella Genome Project"/>
        </authorList>
    </citation>
    <scope>NUCLEOTIDE SEQUENCE [LARGE SCALE GENOMIC DNA]</scope>
</reference>
<organism evidence="2 3">
    <name type="scientific">Amborella trichopoda</name>
    <dbReference type="NCBI Taxonomy" id="13333"/>
    <lineage>
        <taxon>Eukaryota</taxon>
        <taxon>Viridiplantae</taxon>
        <taxon>Streptophyta</taxon>
        <taxon>Embryophyta</taxon>
        <taxon>Tracheophyta</taxon>
        <taxon>Spermatophyta</taxon>
        <taxon>Magnoliopsida</taxon>
        <taxon>Amborellales</taxon>
        <taxon>Amborellaceae</taxon>
        <taxon>Amborella</taxon>
    </lineage>
</organism>
<dbReference type="AlphaFoldDB" id="W1PS16"/>
<sequence length="106" mass="11513">RVEQDDDFEAQLEHARRAMEYEPLTELYGGIGGRGPKGPALVGPGSSGSRATSRHVVEYTRSCAPSLFRSTSFMEKGVGLRAQAMGGRDHRHIPLLYSLAFTAFSG</sequence>
<dbReference type="HOGENOM" id="CLU_2243374_0_0_1"/>
<gene>
    <name evidence="2" type="ORF">AMTR_s00027p00237770</name>
</gene>
<name>W1PS16_AMBTC</name>
<evidence type="ECO:0000256" key="1">
    <source>
        <dbReference type="SAM" id="MobiDB-lite"/>
    </source>
</evidence>
<feature type="non-terminal residue" evidence="2">
    <location>
        <position position="1"/>
    </location>
</feature>
<keyword evidence="3" id="KW-1185">Reference proteome</keyword>
<proteinExistence type="predicted"/>
<dbReference type="EMBL" id="KI392798">
    <property type="protein sequence ID" value="ERN10828.1"/>
    <property type="molecule type" value="Genomic_DNA"/>
</dbReference>
<feature type="region of interest" description="Disordered" evidence="1">
    <location>
        <begin position="28"/>
        <end position="53"/>
    </location>
</feature>
<dbReference type="Proteomes" id="UP000017836">
    <property type="component" value="Unassembled WGS sequence"/>
</dbReference>
<accession>W1PS16</accession>